<protein>
    <recommendedName>
        <fullName evidence="7">Transcription initiation factor IIF subunit alpha</fullName>
    </recommendedName>
</protein>
<reference evidence="9" key="1">
    <citation type="journal article" date="2020" name="Stud. Mycol.">
        <title>101 Dothideomycetes genomes: a test case for predicting lifestyles and emergence of pathogens.</title>
        <authorList>
            <person name="Haridas S."/>
            <person name="Albert R."/>
            <person name="Binder M."/>
            <person name="Bloem J."/>
            <person name="Labutti K."/>
            <person name="Salamov A."/>
            <person name="Andreopoulos B."/>
            <person name="Baker S."/>
            <person name="Barry K."/>
            <person name="Bills G."/>
            <person name="Bluhm B."/>
            <person name="Cannon C."/>
            <person name="Castanera R."/>
            <person name="Culley D."/>
            <person name="Daum C."/>
            <person name="Ezra D."/>
            <person name="Gonzalez J."/>
            <person name="Henrissat B."/>
            <person name="Kuo A."/>
            <person name="Liang C."/>
            <person name="Lipzen A."/>
            <person name="Lutzoni F."/>
            <person name="Magnuson J."/>
            <person name="Mondo S."/>
            <person name="Nolan M."/>
            <person name="Ohm R."/>
            <person name="Pangilinan J."/>
            <person name="Park H.-J."/>
            <person name="Ramirez L."/>
            <person name="Alfaro M."/>
            <person name="Sun H."/>
            <person name="Tritt A."/>
            <person name="Yoshinaga Y."/>
            <person name="Zwiers L.-H."/>
            <person name="Turgeon B."/>
            <person name="Goodwin S."/>
            <person name="Spatafora J."/>
            <person name="Crous P."/>
            <person name="Grigoriev I."/>
        </authorList>
    </citation>
    <scope>NUCLEOTIDE SEQUENCE</scope>
    <source>
        <strain evidence="9">CBS 123094</strain>
    </source>
</reference>
<gene>
    <name evidence="9" type="ORF">P154DRAFT_529400</name>
</gene>
<feature type="compositionally biased region" description="Basic and acidic residues" evidence="8">
    <location>
        <begin position="183"/>
        <end position="204"/>
    </location>
</feature>
<evidence type="ECO:0000313" key="9">
    <source>
        <dbReference type="EMBL" id="KAF2007009.1"/>
    </source>
</evidence>
<dbReference type="PANTHER" id="PTHR13011:SF0">
    <property type="entry name" value="GENERAL TRANSCRIPTION FACTOR IIF SUBUNIT 1"/>
    <property type="match status" value="1"/>
</dbReference>
<comment type="function">
    <text evidence="7">TFIIF is a general transcription initiation factor that binds to RNA polymerase II and helps to recruit it to the initiation complex in collaboration with TFIIB. It promotes transcription elongation.</text>
</comment>
<evidence type="ECO:0000256" key="8">
    <source>
        <dbReference type="SAM" id="MobiDB-lite"/>
    </source>
</evidence>
<accession>A0A6A5X0Y0</accession>
<feature type="region of interest" description="Disordered" evidence="8">
    <location>
        <begin position="349"/>
        <end position="382"/>
    </location>
</feature>
<comment type="similarity">
    <text evidence="2 7">Belongs to the TFIIF alpha subunit family.</text>
</comment>
<dbReference type="GO" id="GO:0006367">
    <property type="term" value="P:transcription initiation at RNA polymerase II promoter"/>
    <property type="evidence" value="ECO:0007669"/>
    <property type="project" value="InterPro"/>
</dbReference>
<evidence type="ECO:0000256" key="3">
    <source>
        <dbReference type="ARBA" id="ARBA00023015"/>
    </source>
</evidence>
<feature type="compositionally biased region" description="Basic and acidic residues" evidence="8">
    <location>
        <begin position="222"/>
        <end position="232"/>
    </location>
</feature>
<feature type="region of interest" description="Disordered" evidence="8">
    <location>
        <begin position="1"/>
        <end position="69"/>
    </location>
</feature>
<keyword evidence="4 7" id="KW-0238">DNA-binding</keyword>
<feature type="region of interest" description="Disordered" evidence="8">
    <location>
        <begin position="151"/>
        <end position="232"/>
    </location>
</feature>
<feature type="region of interest" description="Disordered" evidence="8">
    <location>
        <begin position="412"/>
        <end position="459"/>
    </location>
</feature>
<dbReference type="GO" id="GO:0005674">
    <property type="term" value="C:transcription factor TFIIF complex"/>
    <property type="evidence" value="ECO:0007669"/>
    <property type="project" value="TreeGrafter"/>
</dbReference>
<name>A0A6A5X0Y0_9PLEO</name>
<feature type="compositionally biased region" description="Polar residues" evidence="8">
    <location>
        <begin position="527"/>
        <end position="537"/>
    </location>
</feature>
<evidence type="ECO:0000256" key="4">
    <source>
        <dbReference type="ARBA" id="ARBA00023125"/>
    </source>
</evidence>
<dbReference type="EMBL" id="ML977558">
    <property type="protein sequence ID" value="KAF2007009.1"/>
    <property type="molecule type" value="Genomic_DNA"/>
</dbReference>
<dbReference type="GO" id="GO:0032968">
    <property type="term" value="P:positive regulation of transcription elongation by RNA polymerase II"/>
    <property type="evidence" value="ECO:0007669"/>
    <property type="project" value="InterPro"/>
</dbReference>
<evidence type="ECO:0000256" key="1">
    <source>
        <dbReference type="ARBA" id="ARBA00004123"/>
    </source>
</evidence>
<feature type="compositionally biased region" description="Basic and acidic residues" evidence="8">
    <location>
        <begin position="437"/>
        <end position="459"/>
    </location>
</feature>
<feature type="region of interest" description="Disordered" evidence="8">
    <location>
        <begin position="471"/>
        <end position="656"/>
    </location>
</feature>
<dbReference type="GO" id="GO:0016251">
    <property type="term" value="F:RNA polymerase II general transcription initiation factor activity"/>
    <property type="evidence" value="ECO:0007669"/>
    <property type="project" value="TreeGrafter"/>
</dbReference>
<feature type="compositionally biased region" description="Basic and acidic residues" evidence="8">
    <location>
        <begin position="416"/>
        <end position="430"/>
    </location>
</feature>
<dbReference type="GO" id="GO:0001096">
    <property type="term" value="F:TFIIF-class transcription factor complex binding"/>
    <property type="evidence" value="ECO:0007669"/>
    <property type="project" value="TreeGrafter"/>
</dbReference>
<evidence type="ECO:0000256" key="6">
    <source>
        <dbReference type="ARBA" id="ARBA00023242"/>
    </source>
</evidence>
<keyword evidence="6 7" id="KW-0539">Nucleus</keyword>
<dbReference type="InterPro" id="IPR008851">
    <property type="entry name" value="TFIIF-alpha"/>
</dbReference>
<dbReference type="Pfam" id="PF05793">
    <property type="entry name" value="TFIIF_alpha"/>
    <property type="match status" value="1"/>
</dbReference>
<sequence length="741" mass="82113">MNGNPHLPLPARAAPPAAHANSLHAPTTASPGASPGHTPPTGPNGKPLRARKRRPQTDPLRPVKRPLKQIAKPMVSLTEMNNAPAASLETPSDGTTPLETLRHEYLAKGAHSLPLTVTRKDLKELRHHVMRLHQSFGKGKVDILNKDQFTQPIRLHRRDPRAPPGGAGAHLEDDDTKEDVEEAKERERLEMAKEERRKTREENQAKIAPAGAGVKKSQAFQKKTEQKFRPDDTPEAIQRRLLRYEETLPWHLEDFDNKQTWVGTYESELSGAHVMLTTSWANGKDSIQLIPLERWYKFQPRSKVKQFTEEEIENYYKGTSKMPKFLSNIEQLTIKREQQEMVDQRKLQLTRGRNGQIHRSRVGGGDDDEGGPSRGGDEDGIRIKREIDADDIDYNLEDDFADDEEGVNGLFEGEEADVKDATERLKRDHLGAAAFDLRNEDEVHREEEREREEAENQRKLEKALRKALIKREKNADFEESDNSNPYASSSESETDSETERQRAKEEEEKKAAEQAGKTAEAVKGPSGASTKGTTTPSGVHKAVDANKKKRPGSPNLSEASGNESSRKKHKKKHHDGPRKSSLAHLSAESARRGPGSGSESEMTDAGKKKKKHNKLKLGVSPHGSPSSSRAGSPAASQVNGSRAGSPTAGGLPSALTPATPKVLPSASEIYHALPAEGMTIQNLINRFKTQVDKSNTQNFIKLVKAVSVFDKARSWLTPLPQMPTDEHVNSFMRGGHKAAKK</sequence>
<dbReference type="OrthoDB" id="76676at2759"/>
<evidence type="ECO:0000256" key="5">
    <source>
        <dbReference type="ARBA" id="ARBA00023163"/>
    </source>
</evidence>
<dbReference type="Proteomes" id="UP000799779">
    <property type="component" value="Unassembled WGS sequence"/>
</dbReference>
<feature type="compositionally biased region" description="Basic and acidic residues" evidence="8">
    <location>
        <begin position="497"/>
        <end position="512"/>
    </location>
</feature>
<dbReference type="AlphaFoldDB" id="A0A6A5X0Y0"/>
<feature type="compositionally biased region" description="Basic residues" evidence="8">
    <location>
        <begin position="566"/>
        <end position="576"/>
    </location>
</feature>
<dbReference type="GO" id="GO:0003677">
    <property type="term" value="F:DNA binding"/>
    <property type="evidence" value="ECO:0007669"/>
    <property type="project" value="UniProtKB-KW"/>
</dbReference>
<evidence type="ECO:0000256" key="7">
    <source>
        <dbReference type="RuleBase" id="RU366044"/>
    </source>
</evidence>
<dbReference type="InterPro" id="IPR011039">
    <property type="entry name" value="TFIIF_interaction"/>
</dbReference>
<evidence type="ECO:0000313" key="10">
    <source>
        <dbReference type="Proteomes" id="UP000799779"/>
    </source>
</evidence>
<comment type="subcellular location">
    <subcellularLocation>
        <location evidence="1 7">Nucleus</location>
    </subcellularLocation>
</comment>
<feature type="compositionally biased region" description="Polar residues" evidence="8">
    <location>
        <begin position="554"/>
        <end position="563"/>
    </location>
</feature>
<feature type="compositionally biased region" description="Acidic residues" evidence="8">
    <location>
        <begin position="172"/>
        <end position="182"/>
    </location>
</feature>
<evidence type="ECO:0000256" key="2">
    <source>
        <dbReference type="ARBA" id="ARBA00005249"/>
    </source>
</evidence>
<keyword evidence="10" id="KW-1185">Reference proteome</keyword>
<keyword evidence="3 7" id="KW-0805">Transcription regulation</keyword>
<proteinExistence type="inferred from homology"/>
<feature type="compositionally biased region" description="Low complexity" evidence="8">
    <location>
        <begin position="1"/>
        <end position="26"/>
    </location>
</feature>
<feature type="compositionally biased region" description="Low complexity" evidence="8">
    <location>
        <begin position="616"/>
        <end position="636"/>
    </location>
</feature>
<organism evidence="9 10">
    <name type="scientific">Amniculicola lignicola CBS 123094</name>
    <dbReference type="NCBI Taxonomy" id="1392246"/>
    <lineage>
        <taxon>Eukaryota</taxon>
        <taxon>Fungi</taxon>
        <taxon>Dikarya</taxon>
        <taxon>Ascomycota</taxon>
        <taxon>Pezizomycotina</taxon>
        <taxon>Dothideomycetes</taxon>
        <taxon>Pleosporomycetidae</taxon>
        <taxon>Pleosporales</taxon>
        <taxon>Amniculicolaceae</taxon>
        <taxon>Amniculicola</taxon>
    </lineage>
</organism>
<dbReference type="PANTHER" id="PTHR13011">
    <property type="entry name" value="TFIIF-ALPHA"/>
    <property type="match status" value="1"/>
</dbReference>
<keyword evidence="5 7" id="KW-0804">Transcription</keyword>
<dbReference type="SUPFAM" id="SSF50916">
    <property type="entry name" value="Rap30/74 interaction domains"/>
    <property type="match status" value="1"/>
</dbReference>